<evidence type="ECO:0000259" key="3">
    <source>
        <dbReference type="Pfam" id="PF21854"/>
    </source>
</evidence>
<organism evidence="5 6">
    <name type="scientific">Oryctolagus cuniculus</name>
    <name type="common">Rabbit</name>
    <dbReference type="NCBI Taxonomy" id="9986"/>
    <lineage>
        <taxon>Eukaryota</taxon>
        <taxon>Metazoa</taxon>
        <taxon>Chordata</taxon>
        <taxon>Craniata</taxon>
        <taxon>Vertebrata</taxon>
        <taxon>Euteleostomi</taxon>
        <taxon>Mammalia</taxon>
        <taxon>Eutheria</taxon>
        <taxon>Euarchontoglires</taxon>
        <taxon>Glires</taxon>
        <taxon>Lagomorpha</taxon>
        <taxon>Leporidae</taxon>
        <taxon>Oryctolagus</taxon>
    </lineage>
</organism>
<dbReference type="STRING" id="9986.ENSOCUP00000036552"/>
<feature type="domain" description="Treslin M" evidence="2">
    <location>
        <begin position="274"/>
        <end position="416"/>
    </location>
</feature>
<dbReference type="PANTHER" id="PTHR21556:SF2">
    <property type="entry name" value="TRESLIN"/>
    <property type="match status" value="1"/>
</dbReference>
<dbReference type="PANTHER" id="PTHR21556">
    <property type="entry name" value="TRESLIN"/>
    <property type="match status" value="1"/>
</dbReference>
<feature type="region of interest" description="Disordered" evidence="1">
    <location>
        <begin position="798"/>
        <end position="892"/>
    </location>
</feature>
<reference evidence="5 6" key="1">
    <citation type="journal article" date="2011" name="Nature">
        <title>A high-resolution map of human evolutionary constraint using 29 mammals.</title>
        <authorList>
            <person name="Lindblad-Toh K."/>
            <person name="Garber M."/>
            <person name="Zuk O."/>
            <person name="Lin M.F."/>
            <person name="Parker B.J."/>
            <person name="Washietl S."/>
            <person name="Kheradpour P."/>
            <person name="Ernst J."/>
            <person name="Jordan G."/>
            <person name="Mauceli E."/>
            <person name="Ward L.D."/>
            <person name="Lowe C.B."/>
            <person name="Holloway A.K."/>
            <person name="Clamp M."/>
            <person name="Gnerre S."/>
            <person name="Alfoldi J."/>
            <person name="Beal K."/>
            <person name="Chang J."/>
            <person name="Clawson H."/>
            <person name="Cuff J."/>
            <person name="Di Palma F."/>
            <person name="Fitzgerald S."/>
            <person name="Flicek P."/>
            <person name="Guttman M."/>
            <person name="Hubisz M.J."/>
            <person name="Jaffe D.B."/>
            <person name="Jungreis I."/>
            <person name="Kent W.J."/>
            <person name="Kostka D."/>
            <person name="Lara M."/>
            <person name="Martins A.L."/>
            <person name="Massingham T."/>
            <person name="Moltke I."/>
            <person name="Raney B.J."/>
            <person name="Rasmussen M.D."/>
            <person name="Robinson J."/>
            <person name="Stark A."/>
            <person name="Vilella A.J."/>
            <person name="Wen J."/>
            <person name="Xie X."/>
            <person name="Zody M.C."/>
            <person name="Baldwin J."/>
            <person name="Bloom T."/>
            <person name="Chin C.W."/>
            <person name="Heiman D."/>
            <person name="Nicol R."/>
            <person name="Nusbaum C."/>
            <person name="Young S."/>
            <person name="Wilkinson J."/>
            <person name="Worley K.C."/>
            <person name="Kovar C.L."/>
            <person name="Muzny D.M."/>
            <person name="Gibbs R.A."/>
            <person name="Cree A."/>
            <person name="Dihn H.H."/>
            <person name="Fowler G."/>
            <person name="Jhangiani S."/>
            <person name="Joshi V."/>
            <person name="Lee S."/>
            <person name="Lewis L.R."/>
            <person name="Nazareth L.V."/>
            <person name="Okwuonu G."/>
            <person name="Santibanez J."/>
            <person name="Warren W.C."/>
            <person name="Mardis E.R."/>
            <person name="Weinstock G.M."/>
            <person name="Wilson R.K."/>
            <person name="Delehaunty K."/>
            <person name="Dooling D."/>
            <person name="Fronik C."/>
            <person name="Fulton L."/>
            <person name="Fulton B."/>
            <person name="Graves T."/>
            <person name="Minx P."/>
            <person name="Sodergren E."/>
            <person name="Birney E."/>
            <person name="Margulies E.H."/>
            <person name="Herrero J."/>
            <person name="Green E.D."/>
            <person name="Haussler D."/>
            <person name="Siepel A."/>
            <person name="Goldman N."/>
            <person name="Pollard K.S."/>
            <person name="Pedersen J.S."/>
            <person name="Lander E.S."/>
            <person name="Kellis M."/>
        </authorList>
    </citation>
    <scope>NUCLEOTIDE SEQUENCE [LARGE SCALE GENOMIC DNA]</scope>
    <source>
        <strain evidence="6">Thorbecke</strain>
    </source>
</reference>
<name>A0A5F9CS02_RABIT</name>
<dbReference type="GO" id="GO:0010212">
    <property type="term" value="P:response to ionizing radiation"/>
    <property type="evidence" value="ECO:0007669"/>
    <property type="project" value="InterPro"/>
</dbReference>
<feature type="compositionally biased region" description="Low complexity" evidence="1">
    <location>
        <begin position="802"/>
        <end position="820"/>
    </location>
</feature>
<accession>A0A5F9CS02</accession>
<reference evidence="5" key="3">
    <citation type="submission" date="2025-09" db="UniProtKB">
        <authorList>
            <consortium name="Ensembl"/>
        </authorList>
    </citation>
    <scope>IDENTIFICATION</scope>
    <source>
        <strain evidence="5">Thorbecke</strain>
    </source>
</reference>
<dbReference type="Pfam" id="PF21854">
    <property type="entry name" value="Treslin_N"/>
    <property type="match status" value="1"/>
</dbReference>
<feature type="compositionally biased region" description="Basic and acidic residues" evidence="1">
    <location>
        <begin position="596"/>
        <end position="611"/>
    </location>
</feature>
<reference evidence="5" key="2">
    <citation type="submission" date="2025-08" db="UniProtKB">
        <authorList>
            <consortium name="Ensembl"/>
        </authorList>
    </citation>
    <scope>IDENTIFICATION</scope>
    <source>
        <strain evidence="5">Thorbecke</strain>
    </source>
</reference>
<evidence type="ECO:0000259" key="2">
    <source>
        <dbReference type="Pfam" id="PF15292"/>
    </source>
</evidence>
<dbReference type="Ensembl" id="ENSOCUT00000041232.1">
    <property type="protein sequence ID" value="ENSOCUP00000036552.1"/>
    <property type="gene ID" value="ENSOCUG00000010997.3"/>
</dbReference>
<dbReference type="FunCoup" id="A0A5F9CS02">
    <property type="interactions" value="1575"/>
</dbReference>
<dbReference type="GO" id="GO:0033314">
    <property type="term" value="P:mitotic DNA replication checkpoint signaling"/>
    <property type="evidence" value="ECO:0007669"/>
    <property type="project" value="InterPro"/>
</dbReference>
<dbReference type="GO" id="GO:0007095">
    <property type="term" value="P:mitotic G2 DNA damage checkpoint signaling"/>
    <property type="evidence" value="ECO:0007669"/>
    <property type="project" value="TreeGrafter"/>
</dbReference>
<evidence type="ECO:0000256" key="1">
    <source>
        <dbReference type="SAM" id="MobiDB-lite"/>
    </source>
</evidence>
<feature type="domain" description="Treslin N-terminal" evidence="3">
    <location>
        <begin position="5"/>
        <end position="202"/>
    </location>
</feature>
<dbReference type="InterPro" id="IPR032746">
    <property type="entry name" value="Treslin_M"/>
</dbReference>
<protein>
    <submittedName>
        <fullName evidence="5">Uncharacterized protein</fullName>
    </submittedName>
</protein>
<dbReference type="GO" id="GO:0006260">
    <property type="term" value="P:DNA replication"/>
    <property type="evidence" value="ECO:0007669"/>
    <property type="project" value="InterPro"/>
</dbReference>
<dbReference type="Pfam" id="PF21855">
    <property type="entry name" value="Treslin_STD"/>
    <property type="match status" value="1"/>
</dbReference>
<feature type="region of interest" description="Disordered" evidence="1">
    <location>
        <begin position="522"/>
        <end position="549"/>
    </location>
</feature>
<dbReference type="GO" id="GO:0030174">
    <property type="term" value="P:regulation of DNA-templated DNA replication initiation"/>
    <property type="evidence" value="ECO:0007669"/>
    <property type="project" value="TreeGrafter"/>
</dbReference>
<dbReference type="GeneTree" id="ENSGT00390000005222"/>
<sequence length="1029" mass="115715">MACCHKVMLLLDTAGGAERHSRVRRAALRLLTYLSCRFGLARVHWAFKFFDSQGARSRPSRGCDFRELGVRSWEDFEEELEARLGERAPGAHLPGPAPRASLTHSALLETLLDYQWDRPEITSPTKPVLRSSGRRLLDVEGETREAEAAPGGCVNAVFLLAPCPHSRRELLQFVSGCEAQVQRQPPTPKQVTEKLLPKRVQEILIARKIRLYWVDTTEASKLWESPDHLGYWTVCELLHHGGGAVLPSETFSRDFPKAGETLSSEPHLSPWISTLPAEATLNRLLYNSPAYEASFPQMQGTLFLPVEGQESQETWTVTLEPLAMHQRHFQKPVRIFLKGSVAQWSLPPSSIAGTDSWMLQTPEEHTSTQRLFQRLVSRLVAEELHLVVDVDPGEGWPPVTGVISPLSANATVLTVFRTEEAVFQNHFLQAAVAQGPQDTASLFPDVVDDVLNQFHDSLENPAPSAPPVPEWAQQELGRTVAWSPTIVENWFPFSNTSGASSNLMESFWLLQAASCIKEELYQRRSREESTATNQEDSRKKRGVPRTPVRQKMNTMCRSLKMVNVARLNVKAQKLQPDGSPDVAGEKGIPRIAGGRAADKLEDRGRTLRSSKPKDFKTEDELLSYIHENYQKTVASGETTLCSCARNIISTIKVFLKSKGIKELEVTCLNQVKSNFLKTSKSLRQNLGKKLDKEDKVRECQLQVFLRLELCVQCPSVLESPDDMEHTVEEVTDLLRMLCLTEDSAYLSNFLEEILKLIMGLYIDSIPETLGNLYNSLGFMIPQKLAGVLPTDFFSDDSITQESKSPLPSVPLLPSSHRSVSGSTESDQLEELRTRSAKKRRKNALIRHKSIAEVSQNLRQIEVPKMSKRATKNESTRPALQQPPPPGKDTGQEVTKVRRNLFNQEVLSPSKRSLKRGLPRSHSVSAVEGLEYKLDRKTRGTVFPFISEEGLFLSWLSDLSLLRVSQFCSSFQWTLFWFHWIFSVMLTATNPPPSTALAVSFKLWCLCSLHFHSRIFSDILCDFFSDPLII</sequence>
<feature type="domain" description="Treslin STD" evidence="4">
    <location>
        <begin position="620"/>
        <end position="776"/>
    </location>
</feature>
<dbReference type="InterPro" id="IPR053920">
    <property type="entry name" value="Treslin_STD"/>
</dbReference>
<evidence type="ECO:0000259" key="4">
    <source>
        <dbReference type="Pfam" id="PF21855"/>
    </source>
</evidence>
<dbReference type="InterPro" id="IPR053919">
    <property type="entry name" value="Treslin_N"/>
</dbReference>
<feature type="compositionally biased region" description="Basic residues" evidence="1">
    <location>
        <begin position="834"/>
        <end position="848"/>
    </location>
</feature>
<dbReference type="AlphaFoldDB" id="A0A5F9CS02"/>
<dbReference type="Proteomes" id="UP000001811">
    <property type="component" value="Unplaced"/>
</dbReference>
<keyword evidence="6" id="KW-1185">Reference proteome</keyword>
<dbReference type="InterPro" id="IPR026153">
    <property type="entry name" value="Treslin"/>
</dbReference>
<evidence type="ECO:0000313" key="6">
    <source>
        <dbReference type="Proteomes" id="UP000001811"/>
    </source>
</evidence>
<proteinExistence type="predicted"/>
<evidence type="ECO:0000313" key="5">
    <source>
        <dbReference type="Ensembl" id="ENSOCUP00000036552.1"/>
    </source>
</evidence>
<dbReference type="Bgee" id="ENSOCUG00000010997">
    <property type="expression patterns" value="Expressed in embryo and 6 other cell types or tissues"/>
</dbReference>
<dbReference type="GO" id="GO:0003682">
    <property type="term" value="F:chromatin binding"/>
    <property type="evidence" value="ECO:0007669"/>
    <property type="project" value="TreeGrafter"/>
</dbReference>
<feature type="region of interest" description="Disordered" evidence="1">
    <location>
        <begin position="575"/>
        <end position="611"/>
    </location>
</feature>
<dbReference type="GO" id="GO:0005634">
    <property type="term" value="C:nucleus"/>
    <property type="evidence" value="ECO:0007669"/>
    <property type="project" value="InterPro"/>
</dbReference>
<dbReference type="InParanoid" id="A0A5F9CS02"/>
<dbReference type="Pfam" id="PF15292">
    <property type="entry name" value="Treslin_M"/>
    <property type="match status" value="1"/>
</dbReference>